<reference evidence="2" key="1">
    <citation type="journal article" date="2020" name="mSystems">
        <title>Genome- and Community-Level Interaction Insights into Carbon Utilization and Element Cycling Functions of Hydrothermarchaeota in Hydrothermal Sediment.</title>
        <authorList>
            <person name="Zhou Z."/>
            <person name="Liu Y."/>
            <person name="Xu W."/>
            <person name="Pan J."/>
            <person name="Luo Z.H."/>
            <person name="Li M."/>
        </authorList>
    </citation>
    <scope>NUCLEOTIDE SEQUENCE [LARGE SCALE GENOMIC DNA]</scope>
    <source>
        <strain evidence="2">SpSt-418</strain>
    </source>
</reference>
<dbReference type="EMBL" id="DSRU01000150">
    <property type="protein sequence ID" value="HFM98117.1"/>
    <property type="molecule type" value="Genomic_DNA"/>
</dbReference>
<keyword evidence="1" id="KW-1133">Transmembrane helix</keyword>
<comment type="caution">
    <text evidence="2">The sequence shown here is derived from an EMBL/GenBank/DDBJ whole genome shotgun (WGS) entry which is preliminary data.</text>
</comment>
<organism evidence="2">
    <name type="scientific">Oscillatoriales cyanobacterium SpSt-418</name>
    <dbReference type="NCBI Taxonomy" id="2282169"/>
    <lineage>
        <taxon>Bacteria</taxon>
        <taxon>Bacillati</taxon>
        <taxon>Cyanobacteriota</taxon>
        <taxon>Cyanophyceae</taxon>
        <taxon>Oscillatoriophycideae</taxon>
        <taxon>Oscillatoriales</taxon>
    </lineage>
</organism>
<sequence length="129" mass="14642">MAAPRFLPLLHRLGWEFWVPLPVIAGLFWIMGNSIAVQVLSRPYQSVNKLQADTQLDMKLSVTILSMTAKIDRSRGSTTIAVKTSDSTLRKLEYEFSATEVNQIERAIAQELEMSITDVRKLVSYQIKE</sequence>
<evidence type="ECO:0000313" key="2">
    <source>
        <dbReference type="EMBL" id="HFM98117.1"/>
    </source>
</evidence>
<dbReference type="AlphaFoldDB" id="A0A7C3PNE0"/>
<evidence type="ECO:0000256" key="1">
    <source>
        <dbReference type="SAM" id="Phobius"/>
    </source>
</evidence>
<keyword evidence="1" id="KW-0472">Membrane</keyword>
<gene>
    <name evidence="2" type="ORF">ENR64_10255</name>
</gene>
<accession>A0A7C3PNE0</accession>
<proteinExistence type="predicted"/>
<protein>
    <submittedName>
        <fullName evidence="2">Uncharacterized protein</fullName>
    </submittedName>
</protein>
<keyword evidence="1" id="KW-0812">Transmembrane</keyword>
<name>A0A7C3PNE0_9CYAN</name>
<feature type="transmembrane region" description="Helical" evidence="1">
    <location>
        <begin position="17"/>
        <end position="40"/>
    </location>
</feature>